<dbReference type="AlphaFoldDB" id="A0A5E4S2G1"/>
<evidence type="ECO:0000259" key="1">
    <source>
        <dbReference type="Pfam" id="PF09361"/>
    </source>
</evidence>
<dbReference type="RefSeq" id="WP_150695452.1">
    <property type="nucleotide sequence ID" value="NZ_CABPRZ010000002.1"/>
</dbReference>
<evidence type="ECO:0000313" key="2">
    <source>
        <dbReference type="EMBL" id="VVD68882.1"/>
    </source>
</evidence>
<organism evidence="2 3">
    <name type="scientific">Pandoraea terrae</name>
    <dbReference type="NCBI Taxonomy" id="1537710"/>
    <lineage>
        <taxon>Bacteria</taxon>
        <taxon>Pseudomonadati</taxon>
        <taxon>Pseudomonadota</taxon>
        <taxon>Betaproteobacteria</taxon>
        <taxon>Burkholderiales</taxon>
        <taxon>Burkholderiaceae</taxon>
        <taxon>Pandoraea</taxon>
    </lineage>
</organism>
<keyword evidence="3" id="KW-1185">Reference proteome</keyword>
<proteinExistence type="predicted"/>
<dbReference type="Pfam" id="PF09361">
    <property type="entry name" value="Phasin_2"/>
    <property type="match status" value="1"/>
</dbReference>
<dbReference type="InterPro" id="IPR018968">
    <property type="entry name" value="Phasin"/>
</dbReference>
<feature type="domain" description="Phasin" evidence="1">
    <location>
        <begin position="10"/>
        <end position="97"/>
    </location>
</feature>
<dbReference type="OrthoDB" id="8940657at2"/>
<dbReference type="Proteomes" id="UP000414233">
    <property type="component" value="Unassembled WGS sequence"/>
</dbReference>
<sequence length="173" mass="18728">MVFNVSSLRDIHQANVNLGLSISNVWLENMNRARALALNEINACAASVHKTLAAIADAKDLATLAPLQAELVRQQVQQSNNFWQNLLAQTQGNQSQILDDLSAARQRWQDDCGEALERMAEGTPMAHVCQQITGAAGMTYQPLSVATQQMFDLAKATLNSLQPFARPGTAPAG</sequence>
<reference evidence="2 3" key="1">
    <citation type="submission" date="2019-08" db="EMBL/GenBank/DDBJ databases">
        <authorList>
            <person name="Peeters C."/>
        </authorList>
    </citation>
    <scope>NUCLEOTIDE SEQUENCE [LARGE SCALE GENOMIC DNA]</scope>
    <source>
        <strain evidence="2 3">LMG 30175</strain>
    </source>
</reference>
<dbReference type="EMBL" id="CABPRZ010000002">
    <property type="protein sequence ID" value="VVD68882.1"/>
    <property type="molecule type" value="Genomic_DNA"/>
</dbReference>
<name>A0A5E4S2G1_9BURK</name>
<gene>
    <name evidence="2" type="ORF">PTE30175_00464</name>
</gene>
<accession>A0A5E4S2G1</accession>
<evidence type="ECO:0000313" key="3">
    <source>
        <dbReference type="Proteomes" id="UP000414233"/>
    </source>
</evidence>
<protein>
    <recommendedName>
        <fullName evidence="1">Phasin domain-containing protein</fullName>
    </recommendedName>
</protein>